<proteinExistence type="predicted"/>
<dbReference type="Gene3D" id="2.130.10.10">
    <property type="entry name" value="YVTN repeat-like/Quinoprotein amine dehydrogenase"/>
    <property type="match status" value="1"/>
</dbReference>
<keyword evidence="4" id="KW-1185">Reference proteome</keyword>
<evidence type="ECO:0000256" key="2">
    <source>
        <dbReference type="SAM" id="Phobius"/>
    </source>
</evidence>
<evidence type="ECO:0000256" key="1">
    <source>
        <dbReference type="SAM" id="MobiDB-lite"/>
    </source>
</evidence>
<feature type="region of interest" description="Disordered" evidence="1">
    <location>
        <begin position="138"/>
        <end position="158"/>
    </location>
</feature>
<feature type="transmembrane region" description="Helical" evidence="2">
    <location>
        <begin position="12"/>
        <end position="32"/>
    </location>
</feature>
<name>A0A5C5RZ77_9ACTN</name>
<dbReference type="RefSeq" id="WP_146487342.1">
    <property type="nucleotide sequence ID" value="NZ_VIGX01000006.1"/>
</dbReference>
<evidence type="ECO:0000313" key="3">
    <source>
        <dbReference type="EMBL" id="TWS28419.1"/>
    </source>
</evidence>
<dbReference type="Proteomes" id="UP000319375">
    <property type="component" value="Unassembled WGS sequence"/>
</dbReference>
<dbReference type="AlphaFoldDB" id="A0A5C5RZ77"/>
<keyword evidence="2" id="KW-0472">Membrane</keyword>
<evidence type="ECO:0000313" key="4">
    <source>
        <dbReference type="Proteomes" id="UP000319375"/>
    </source>
</evidence>
<dbReference type="SUPFAM" id="SSF50998">
    <property type="entry name" value="Quinoprotein alcohol dehydrogenase-like"/>
    <property type="match status" value="1"/>
</dbReference>
<keyword evidence="2" id="KW-1133">Transmembrane helix</keyword>
<gene>
    <name evidence="3" type="ORF">FK530_12390</name>
</gene>
<protein>
    <recommendedName>
        <fullName evidence="5">PQQ-binding-like beta-propeller repeat protein</fullName>
    </recommendedName>
</protein>
<organism evidence="3 4">
    <name type="scientific">Tsukamurella conjunctivitidis</name>
    <dbReference type="NCBI Taxonomy" id="2592068"/>
    <lineage>
        <taxon>Bacteria</taxon>
        <taxon>Bacillati</taxon>
        <taxon>Actinomycetota</taxon>
        <taxon>Actinomycetes</taxon>
        <taxon>Mycobacteriales</taxon>
        <taxon>Tsukamurellaceae</taxon>
        <taxon>Tsukamurella</taxon>
    </lineage>
</organism>
<evidence type="ECO:0008006" key="5">
    <source>
        <dbReference type="Google" id="ProtNLM"/>
    </source>
</evidence>
<reference evidence="3 4" key="1">
    <citation type="submission" date="2019-06" db="EMBL/GenBank/DDBJ databases">
        <title>Tsukamurella conjunctivitidis sp. nov., Tsukamurella assacharolytica sp. nov. and Tsukamurella sputae sp. nov. isolated from patients with conjunctivitis, bacteraemia (lymphoma) and respiratory infection (sputum) in Hong Kong.</title>
        <authorList>
            <person name="Teng J.L.L."/>
            <person name="Lee H.H."/>
            <person name="Fong J.Y.H."/>
            <person name="Fok K.M.N."/>
            <person name="Lau S.K.P."/>
            <person name="Woo P.C.Y."/>
        </authorList>
    </citation>
    <scope>NUCLEOTIDE SEQUENCE [LARGE SCALE GENOMIC DNA]</scope>
    <source>
        <strain evidence="3 4">HKU72</strain>
    </source>
</reference>
<sequence>MVEPERRTRVDLAVSAVILVAAVVAGVVAWNVGSASKAVSETAPAPSTVPASLVELPATLREAWTAVSDRPALSLNGSLVLARGGEVTGHDPATGQRTWRYQRESGLCGLTDNAGLVLAFYRDVRGCGEVMALDPATGQRRASRTGREDHDVTLTGDGNYAVVQGPTRVDVFRSDLVRTVEYGKPDVPVNPGVQPRSGCTIGSALPAGASIAVLEACPTEPFPRLTVIGASPKEAAEPQETSSVVSPDLGAAVPEESTERPRLITATANGAVVYVPAQDGRPARATTVDLQGRTLRSVDLTTGPGGAPPTVPVVTEAGIAAFYTGTSTVVVDAASLAVEMVIPGTLGPGAVVGGQLVVPGPTSLSAYDLTTRAMTRSTPIAKPGYTEGPVLLTEAGTTLLAQWGSTVQAYRAA</sequence>
<dbReference type="OrthoDB" id="5182370at2"/>
<dbReference type="InterPro" id="IPR015943">
    <property type="entry name" value="WD40/YVTN_repeat-like_dom_sf"/>
</dbReference>
<comment type="caution">
    <text evidence="3">The sequence shown here is derived from an EMBL/GenBank/DDBJ whole genome shotgun (WGS) entry which is preliminary data.</text>
</comment>
<accession>A0A5C5RZ77</accession>
<keyword evidence="2" id="KW-0812">Transmembrane</keyword>
<dbReference type="EMBL" id="VIGX01000006">
    <property type="protein sequence ID" value="TWS28419.1"/>
    <property type="molecule type" value="Genomic_DNA"/>
</dbReference>
<dbReference type="InterPro" id="IPR011047">
    <property type="entry name" value="Quinoprotein_ADH-like_sf"/>
</dbReference>